<dbReference type="Gene3D" id="6.10.250.2860">
    <property type="match status" value="1"/>
</dbReference>
<dbReference type="GO" id="GO:0046872">
    <property type="term" value="F:metal ion binding"/>
    <property type="evidence" value="ECO:0007669"/>
    <property type="project" value="UniProtKB-KW"/>
</dbReference>
<dbReference type="PANTHER" id="PTHR10229">
    <property type="entry name" value="GTP-BINDING PROTEIN HFLX"/>
    <property type="match status" value="1"/>
</dbReference>
<dbReference type="Pfam" id="PF13167">
    <property type="entry name" value="GTP-bdg_N"/>
    <property type="match status" value="1"/>
</dbReference>
<dbReference type="GO" id="GO:0005737">
    <property type="term" value="C:cytoplasm"/>
    <property type="evidence" value="ECO:0007669"/>
    <property type="project" value="UniProtKB-SubCell"/>
</dbReference>
<dbReference type="PRINTS" id="PR00326">
    <property type="entry name" value="GTP1OBG"/>
</dbReference>
<evidence type="ECO:0000256" key="7">
    <source>
        <dbReference type="SAM" id="Coils"/>
    </source>
</evidence>
<dbReference type="Pfam" id="PF01926">
    <property type="entry name" value="MMR_HSR1"/>
    <property type="match status" value="1"/>
</dbReference>
<dbReference type="FunFam" id="3.40.50.11060:FF:000001">
    <property type="entry name" value="GTPase HflX"/>
    <property type="match status" value="1"/>
</dbReference>
<evidence type="ECO:0000313" key="9">
    <source>
        <dbReference type="EMBL" id="CAB4572234.1"/>
    </source>
</evidence>
<dbReference type="InterPro" id="IPR030394">
    <property type="entry name" value="G_HFLX_dom"/>
</dbReference>
<dbReference type="Pfam" id="PF16360">
    <property type="entry name" value="GTP-bdg_M"/>
    <property type="match status" value="1"/>
</dbReference>
<keyword evidence="6" id="KW-0342">GTP-binding</keyword>
<dbReference type="InterPro" id="IPR006073">
    <property type="entry name" value="GTP-bd"/>
</dbReference>
<comment type="subcellular location">
    <subcellularLocation>
        <location evidence="1">Cytoplasm</location>
    </subcellularLocation>
</comment>
<sequence length="438" mass="47910">MSNPNSPYNQALGQTLIERSVREKIVIVGVTLDGHDDEETETSLDELELLIDTAGADVAGRLVQRRDTPDHTWYVGKGKAEELRDLCLAVDADTVVFDNELSPGQQYNLEKLLGRTAIDRTAVILDIFAQNAHTLEGKAQVELALLRYRLPRLRRGANAKLSQQRGGVGSRFGSGETKLEVDRRRIKNRISRLEQELVELGHTRDLQRKGRSRSGLANVVIVGYTNAGKSTLLNRLTNAGVLVEDRLFATLDPTTRRLSLPGGEPVLLTDTVGFVRRLPHGLVESFKSTLEVATRADYLVHVVDGSGPDPDGQIDAVREVLREIGADTVPELLVFNKADLDPRAVADAVTWHPGSVGISAHAGTGIDLFLQTLSDRLRSLSTVVELLVPYERGDVLAAIHREGEVVSTTHEQDGVRVRARLAEASAGRLSEFVVGERA</sequence>
<dbReference type="PROSITE" id="PS51705">
    <property type="entry name" value="G_HFLX"/>
    <property type="match status" value="1"/>
</dbReference>
<keyword evidence="2" id="KW-0963">Cytoplasm</keyword>
<evidence type="ECO:0000256" key="4">
    <source>
        <dbReference type="ARBA" id="ARBA00022741"/>
    </source>
</evidence>
<dbReference type="Gene3D" id="3.40.50.300">
    <property type="entry name" value="P-loop containing nucleotide triphosphate hydrolases"/>
    <property type="match status" value="1"/>
</dbReference>
<dbReference type="InterPro" id="IPR027417">
    <property type="entry name" value="P-loop_NTPase"/>
</dbReference>
<evidence type="ECO:0000256" key="2">
    <source>
        <dbReference type="ARBA" id="ARBA00022490"/>
    </source>
</evidence>
<proteinExistence type="inferred from homology"/>
<evidence type="ECO:0000256" key="3">
    <source>
        <dbReference type="ARBA" id="ARBA00022723"/>
    </source>
</evidence>
<dbReference type="InterPro" id="IPR032305">
    <property type="entry name" value="GTP-bd_M"/>
</dbReference>
<keyword evidence="5" id="KW-0460">Magnesium</keyword>
<dbReference type="EMBL" id="CAEZTS010000027">
    <property type="protein sequence ID" value="CAB4572234.1"/>
    <property type="molecule type" value="Genomic_DNA"/>
</dbReference>
<dbReference type="PIRSF" id="PIRSF006809">
    <property type="entry name" value="GTP-binding_hflX_prd"/>
    <property type="match status" value="1"/>
</dbReference>
<name>A0A6J6EA92_9ZZZZ</name>
<keyword evidence="7" id="KW-0175">Coiled coil</keyword>
<gene>
    <name evidence="9" type="ORF">UFOPK1722_00464</name>
</gene>
<dbReference type="NCBIfam" id="TIGR03156">
    <property type="entry name" value="GTP_HflX"/>
    <property type="match status" value="1"/>
</dbReference>
<evidence type="ECO:0000256" key="6">
    <source>
        <dbReference type="ARBA" id="ARBA00023134"/>
    </source>
</evidence>
<keyword evidence="4" id="KW-0547">Nucleotide-binding</keyword>
<reference evidence="9" key="1">
    <citation type="submission" date="2020-05" db="EMBL/GenBank/DDBJ databases">
        <authorList>
            <person name="Chiriac C."/>
            <person name="Salcher M."/>
            <person name="Ghai R."/>
            <person name="Kavagutti S V."/>
        </authorList>
    </citation>
    <scope>NUCLEOTIDE SEQUENCE</scope>
</reference>
<dbReference type="InterPro" id="IPR042108">
    <property type="entry name" value="GTPase_HflX_N_sf"/>
</dbReference>
<organism evidence="9">
    <name type="scientific">freshwater metagenome</name>
    <dbReference type="NCBI Taxonomy" id="449393"/>
    <lineage>
        <taxon>unclassified sequences</taxon>
        <taxon>metagenomes</taxon>
        <taxon>ecological metagenomes</taxon>
    </lineage>
</organism>
<dbReference type="CDD" id="cd01878">
    <property type="entry name" value="HflX"/>
    <property type="match status" value="1"/>
</dbReference>
<dbReference type="InterPro" id="IPR025121">
    <property type="entry name" value="GTPase_HflX_N"/>
</dbReference>
<dbReference type="InterPro" id="IPR016496">
    <property type="entry name" value="GTPase_HflX"/>
</dbReference>
<feature type="domain" description="Hflx-type G" evidence="8">
    <location>
        <begin position="217"/>
        <end position="381"/>
    </location>
</feature>
<dbReference type="AlphaFoldDB" id="A0A6J6EA92"/>
<evidence type="ECO:0000256" key="5">
    <source>
        <dbReference type="ARBA" id="ARBA00022842"/>
    </source>
</evidence>
<dbReference type="Gene3D" id="3.40.50.11060">
    <property type="entry name" value="GTPase HflX, N-terminal domain"/>
    <property type="match status" value="1"/>
</dbReference>
<evidence type="ECO:0000256" key="1">
    <source>
        <dbReference type="ARBA" id="ARBA00004496"/>
    </source>
</evidence>
<keyword evidence="3" id="KW-0479">Metal-binding</keyword>
<dbReference type="GO" id="GO:0043022">
    <property type="term" value="F:ribosome binding"/>
    <property type="evidence" value="ECO:0007669"/>
    <property type="project" value="TreeGrafter"/>
</dbReference>
<dbReference type="HAMAP" id="MF_00900">
    <property type="entry name" value="GTPase_HflX"/>
    <property type="match status" value="1"/>
</dbReference>
<dbReference type="SUPFAM" id="SSF52540">
    <property type="entry name" value="P-loop containing nucleoside triphosphate hydrolases"/>
    <property type="match status" value="1"/>
</dbReference>
<dbReference type="PANTHER" id="PTHR10229:SF0">
    <property type="entry name" value="GTP-BINDING PROTEIN 6-RELATED"/>
    <property type="match status" value="1"/>
</dbReference>
<accession>A0A6J6EA92</accession>
<protein>
    <submittedName>
        <fullName evidence="9">Unannotated protein</fullName>
    </submittedName>
</protein>
<dbReference type="GO" id="GO:0005525">
    <property type="term" value="F:GTP binding"/>
    <property type="evidence" value="ECO:0007669"/>
    <property type="project" value="UniProtKB-KW"/>
</dbReference>
<feature type="coiled-coil region" evidence="7">
    <location>
        <begin position="176"/>
        <end position="203"/>
    </location>
</feature>
<evidence type="ECO:0000259" key="8">
    <source>
        <dbReference type="PROSITE" id="PS51705"/>
    </source>
</evidence>